<dbReference type="Gene3D" id="1.10.287.110">
    <property type="entry name" value="DnaJ domain"/>
    <property type="match status" value="1"/>
</dbReference>
<feature type="domain" description="J" evidence="3">
    <location>
        <begin position="1"/>
        <end position="79"/>
    </location>
</feature>
<organism evidence="4">
    <name type="scientific">Pinguiococcus pyrenoidosus</name>
    <dbReference type="NCBI Taxonomy" id="172671"/>
    <lineage>
        <taxon>Eukaryota</taxon>
        <taxon>Sar</taxon>
        <taxon>Stramenopiles</taxon>
        <taxon>Ochrophyta</taxon>
        <taxon>Pinguiophyceae</taxon>
        <taxon>Pinguiochrysidales</taxon>
        <taxon>Pinguiochrysidaceae</taxon>
        <taxon>Pinguiococcus</taxon>
    </lineage>
</organism>
<sequence>MRRSRRGSAEWPSSSTLTKADPPQVQQPKVQQEFPDWLMCGGDEEAVTGFANLLEFARINAAYEVLADPRRRRQYDDFGAKLQPGVGDGFAAMVQCMEPLVIGVGLGVITGVMYASELSMLRTVMYAISGFGLTAGCYSLREQNKAVERLNFQNVVYSIGLGQILGAVGGFVFALPFRLWLM</sequence>
<evidence type="ECO:0000313" key="4">
    <source>
        <dbReference type="EMBL" id="CAD8262460.1"/>
    </source>
</evidence>
<keyword evidence="2" id="KW-1133">Transmembrane helix</keyword>
<accession>A0A7R9UDQ3</accession>
<feature type="transmembrane region" description="Helical" evidence="2">
    <location>
        <begin position="161"/>
        <end position="181"/>
    </location>
</feature>
<dbReference type="PROSITE" id="PS50076">
    <property type="entry name" value="DNAJ_2"/>
    <property type="match status" value="1"/>
</dbReference>
<keyword evidence="2" id="KW-0812">Transmembrane</keyword>
<evidence type="ECO:0000256" key="2">
    <source>
        <dbReference type="SAM" id="Phobius"/>
    </source>
</evidence>
<dbReference type="InterPro" id="IPR036869">
    <property type="entry name" value="J_dom_sf"/>
</dbReference>
<protein>
    <recommendedName>
        <fullName evidence="3">J domain-containing protein</fullName>
    </recommendedName>
</protein>
<dbReference type="InterPro" id="IPR001623">
    <property type="entry name" value="DnaJ_domain"/>
</dbReference>
<keyword evidence="2" id="KW-0472">Membrane</keyword>
<dbReference type="EMBL" id="HBEA01015671">
    <property type="protein sequence ID" value="CAD8262460.1"/>
    <property type="molecule type" value="Transcribed_RNA"/>
</dbReference>
<evidence type="ECO:0000256" key="1">
    <source>
        <dbReference type="SAM" id="MobiDB-lite"/>
    </source>
</evidence>
<name>A0A7R9UDQ3_9STRA</name>
<dbReference type="AlphaFoldDB" id="A0A7R9UDQ3"/>
<proteinExistence type="predicted"/>
<dbReference type="InterPro" id="IPR018253">
    <property type="entry name" value="DnaJ_domain_CS"/>
</dbReference>
<dbReference type="PROSITE" id="PS00636">
    <property type="entry name" value="DNAJ_1"/>
    <property type="match status" value="1"/>
</dbReference>
<reference evidence="4" key="1">
    <citation type="submission" date="2021-01" db="EMBL/GenBank/DDBJ databases">
        <authorList>
            <person name="Corre E."/>
            <person name="Pelletier E."/>
            <person name="Niang G."/>
            <person name="Scheremetjew M."/>
            <person name="Finn R."/>
            <person name="Kale V."/>
            <person name="Holt S."/>
            <person name="Cochrane G."/>
            <person name="Meng A."/>
            <person name="Brown T."/>
            <person name="Cohen L."/>
        </authorList>
    </citation>
    <scope>NUCLEOTIDE SEQUENCE</scope>
    <source>
        <strain evidence="4">CCMP2078</strain>
    </source>
</reference>
<dbReference type="SUPFAM" id="SSF46565">
    <property type="entry name" value="Chaperone J-domain"/>
    <property type="match status" value="1"/>
</dbReference>
<feature type="region of interest" description="Disordered" evidence="1">
    <location>
        <begin position="1"/>
        <end position="28"/>
    </location>
</feature>
<evidence type="ECO:0000259" key="3">
    <source>
        <dbReference type="PROSITE" id="PS50076"/>
    </source>
</evidence>
<gene>
    <name evidence="4" type="ORF">PPYR1160_LOCUS11962</name>
</gene>